<gene>
    <name evidence="2" type="ORF">S01H4_39474</name>
</gene>
<dbReference type="EMBL" id="BART01021384">
    <property type="protein sequence ID" value="GAG99624.1"/>
    <property type="molecule type" value="Genomic_DNA"/>
</dbReference>
<comment type="caution">
    <text evidence="2">The sequence shown here is derived from an EMBL/GenBank/DDBJ whole genome shotgun (WGS) entry which is preliminary data.</text>
</comment>
<dbReference type="SUPFAM" id="SSF52540">
    <property type="entry name" value="P-loop containing nucleoside triphosphate hydrolases"/>
    <property type="match status" value="1"/>
</dbReference>
<dbReference type="InterPro" id="IPR027417">
    <property type="entry name" value="P-loop_NTPase"/>
</dbReference>
<dbReference type="PANTHER" id="PTHR43067:SF3">
    <property type="entry name" value="MALTOSE ABC TRANSPORTER, ATP-BINDING PROTEIN"/>
    <property type="match status" value="1"/>
</dbReference>
<dbReference type="Pfam" id="PF00005">
    <property type="entry name" value="ABC_tran"/>
    <property type="match status" value="1"/>
</dbReference>
<proteinExistence type="predicted"/>
<protein>
    <recommendedName>
        <fullName evidence="1">ABC transporter domain-containing protein</fullName>
    </recommendedName>
</protein>
<feature type="non-terminal residue" evidence="2">
    <location>
        <position position="123"/>
    </location>
</feature>
<feature type="domain" description="ABC transporter" evidence="1">
    <location>
        <begin position="22"/>
        <end position="95"/>
    </location>
</feature>
<dbReference type="GO" id="GO:0016887">
    <property type="term" value="F:ATP hydrolysis activity"/>
    <property type="evidence" value="ECO:0007669"/>
    <property type="project" value="InterPro"/>
</dbReference>
<dbReference type="Gene3D" id="3.40.50.300">
    <property type="entry name" value="P-loop containing nucleotide triphosphate hydrolases"/>
    <property type="match status" value="1"/>
</dbReference>
<dbReference type="GO" id="GO:0005524">
    <property type="term" value="F:ATP binding"/>
    <property type="evidence" value="ECO:0007669"/>
    <property type="project" value="InterPro"/>
</dbReference>
<dbReference type="InterPro" id="IPR003439">
    <property type="entry name" value="ABC_transporter-like_ATP-bd"/>
</dbReference>
<evidence type="ECO:0000313" key="2">
    <source>
        <dbReference type="EMBL" id="GAG99624.1"/>
    </source>
</evidence>
<reference evidence="2" key="1">
    <citation type="journal article" date="2014" name="Front. Microbiol.">
        <title>High frequency of phylogenetically diverse reductive dehalogenase-homologous genes in deep subseafloor sedimentary metagenomes.</title>
        <authorList>
            <person name="Kawai M."/>
            <person name="Futagami T."/>
            <person name="Toyoda A."/>
            <person name="Takaki Y."/>
            <person name="Nishi S."/>
            <person name="Hori S."/>
            <person name="Arai W."/>
            <person name="Tsubouchi T."/>
            <person name="Morono Y."/>
            <person name="Uchiyama I."/>
            <person name="Ito T."/>
            <person name="Fujiyama A."/>
            <person name="Inagaki F."/>
            <person name="Takami H."/>
        </authorList>
    </citation>
    <scope>NUCLEOTIDE SEQUENCE</scope>
    <source>
        <strain evidence="2">Expedition CK06-06</strain>
    </source>
</reference>
<sequence>MALQVENLKVYYQTLRGDVKALDGATFTVEDGEIMGLAGESGCGKSTLGNSLILLKPPMRFVGGRVKLDNEELPVWDMKKMNNFRFKKISTIPQYAMTAMNPIRKIGKMISELLEYREVDFKG</sequence>
<accession>X1BV23</accession>
<organism evidence="2">
    <name type="scientific">marine sediment metagenome</name>
    <dbReference type="NCBI Taxonomy" id="412755"/>
    <lineage>
        <taxon>unclassified sequences</taxon>
        <taxon>metagenomes</taxon>
        <taxon>ecological metagenomes</taxon>
    </lineage>
</organism>
<evidence type="ECO:0000259" key="1">
    <source>
        <dbReference type="Pfam" id="PF00005"/>
    </source>
</evidence>
<name>X1BV23_9ZZZZ</name>
<dbReference type="PANTHER" id="PTHR43067">
    <property type="entry name" value="OLIGOPEPTIDE/DIPEPTIDE ABC TRANSPORTER, ATPASE SUBUNIT"/>
    <property type="match status" value="1"/>
</dbReference>
<dbReference type="AlphaFoldDB" id="X1BV23"/>